<dbReference type="Proteomes" id="UP000777935">
    <property type="component" value="Unassembled WGS sequence"/>
</dbReference>
<name>A0ABX2IS13_9RHOB</name>
<dbReference type="Gene3D" id="3.60.10.10">
    <property type="entry name" value="Endonuclease/exonuclease/phosphatase"/>
    <property type="match status" value="1"/>
</dbReference>
<dbReference type="InterPro" id="IPR005135">
    <property type="entry name" value="Endo/exonuclease/phosphatase"/>
</dbReference>
<dbReference type="RefSeq" id="WP_174138677.1">
    <property type="nucleotide sequence ID" value="NZ_JABUFE010000007.1"/>
</dbReference>
<keyword evidence="3" id="KW-0540">Nuclease</keyword>
<protein>
    <submittedName>
        <fullName evidence="3">Endonuclease/exonuclease/phosphatase family protein</fullName>
    </submittedName>
</protein>
<evidence type="ECO:0000256" key="1">
    <source>
        <dbReference type="SAM" id="MobiDB-lite"/>
    </source>
</evidence>
<evidence type="ECO:0000259" key="2">
    <source>
        <dbReference type="Pfam" id="PF03372"/>
    </source>
</evidence>
<dbReference type="SUPFAM" id="SSF56219">
    <property type="entry name" value="DNase I-like"/>
    <property type="match status" value="1"/>
</dbReference>
<feature type="region of interest" description="Disordered" evidence="1">
    <location>
        <begin position="232"/>
        <end position="252"/>
    </location>
</feature>
<reference evidence="3 4" key="1">
    <citation type="submission" date="2020-06" db="EMBL/GenBank/DDBJ databases">
        <title>Sulfitobacter algicola sp. nov., isolated from green algae.</title>
        <authorList>
            <person name="Wang C."/>
        </authorList>
    </citation>
    <scope>NUCLEOTIDE SEQUENCE [LARGE SCALE GENOMIC DNA]</scope>
    <source>
        <strain evidence="3 4">1151</strain>
    </source>
</reference>
<keyword evidence="4" id="KW-1185">Reference proteome</keyword>
<organism evidence="3 4">
    <name type="scientific">Parasulfitobacter algicola</name>
    <dbReference type="NCBI Taxonomy" id="2614809"/>
    <lineage>
        <taxon>Bacteria</taxon>
        <taxon>Pseudomonadati</taxon>
        <taxon>Pseudomonadota</taxon>
        <taxon>Alphaproteobacteria</taxon>
        <taxon>Rhodobacterales</taxon>
        <taxon>Roseobacteraceae</taxon>
        <taxon>Parasulfitobacter</taxon>
    </lineage>
</organism>
<gene>
    <name evidence="3" type="ORF">HRQ87_12860</name>
</gene>
<comment type="caution">
    <text evidence="3">The sequence shown here is derived from an EMBL/GenBank/DDBJ whole genome shotgun (WGS) entry which is preliminary data.</text>
</comment>
<dbReference type="GO" id="GO:0004519">
    <property type="term" value="F:endonuclease activity"/>
    <property type="evidence" value="ECO:0007669"/>
    <property type="project" value="UniProtKB-KW"/>
</dbReference>
<evidence type="ECO:0000313" key="4">
    <source>
        <dbReference type="Proteomes" id="UP000777935"/>
    </source>
</evidence>
<accession>A0ABX2IS13</accession>
<dbReference type="Pfam" id="PF03372">
    <property type="entry name" value="Exo_endo_phos"/>
    <property type="match status" value="1"/>
</dbReference>
<feature type="domain" description="Endonuclease/exonuclease/phosphatase" evidence="2">
    <location>
        <begin position="4"/>
        <end position="310"/>
    </location>
</feature>
<dbReference type="EMBL" id="JABUFE010000007">
    <property type="protein sequence ID" value="NSX55694.1"/>
    <property type="molecule type" value="Genomic_DNA"/>
</dbReference>
<sequence length="321" mass="35578">MLRDIERRDDDILTIARIIAQANADILVLQGIDYDFGGATAVALRLVLQENGIEYPFHFTRRPNSGLATGLDLDGDGKTGTPRDAQGYGRFSGQDSILILSRFEILHEGALDFSDILWKDMSGATLPMVNNAPFPSIDVQAIQRLSTTAHWDVPILLPDGQTMNLLTYHATPPVFDGPEDRNGLRNHDETLFWVNYINDKLENPFVIAGISNLDPVDGDGRPDAMLALLNHPNIQDPKPTSLGGQQNADANHKEDPALDTAVFDGPGNLRVDYVLPSSHWQIKDAGVLWPTPGTPLYDRFGPDWETVSRHRLVWVDLDLTR</sequence>
<evidence type="ECO:0000313" key="3">
    <source>
        <dbReference type="EMBL" id="NSX55694.1"/>
    </source>
</evidence>
<dbReference type="InterPro" id="IPR036691">
    <property type="entry name" value="Endo/exonu/phosph_ase_sf"/>
</dbReference>
<keyword evidence="3" id="KW-0255">Endonuclease</keyword>
<keyword evidence="3" id="KW-0378">Hydrolase</keyword>
<proteinExistence type="predicted"/>